<organism evidence="1 2">
    <name type="scientific">Amphibiibacter pelophylacis</name>
    <dbReference type="NCBI Taxonomy" id="1799477"/>
    <lineage>
        <taxon>Bacteria</taxon>
        <taxon>Pseudomonadati</taxon>
        <taxon>Pseudomonadota</taxon>
        <taxon>Betaproteobacteria</taxon>
        <taxon>Burkholderiales</taxon>
        <taxon>Sphaerotilaceae</taxon>
        <taxon>Amphibiibacter</taxon>
    </lineage>
</organism>
<keyword evidence="2" id="KW-1185">Reference proteome</keyword>
<dbReference type="EMBL" id="JAWDIE010000003">
    <property type="protein sequence ID" value="MEJ7137241.1"/>
    <property type="molecule type" value="Genomic_DNA"/>
</dbReference>
<comment type="caution">
    <text evidence="1">The sequence shown here is derived from an EMBL/GenBank/DDBJ whole genome shotgun (WGS) entry which is preliminary data.</text>
</comment>
<protein>
    <submittedName>
        <fullName evidence="1">YeeE/YedE family protein</fullName>
    </submittedName>
</protein>
<gene>
    <name evidence="1" type="ORF">RV045_02200</name>
</gene>
<accession>A0ACC6NZ44</accession>
<reference evidence="1" key="1">
    <citation type="submission" date="2023-10" db="EMBL/GenBank/DDBJ databases">
        <title>Amphibacter perezi, gen. nov., sp. nov. a novel taxa of the family Comamonadaceae, class Betaproteobacteria isolated from the skin microbiota of Pelophylax perezi from different populations.</title>
        <authorList>
            <person name="Costa S."/>
            <person name="Proenca D.N."/>
            <person name="Lopes I."/>
            <person name="Morais P.V."/>
        </authorList>
    </citation>
    <scope>NUCLEOTIDE SEQUENCE</scope>
    <source>
        <strain evidence="1">SL12-8</strain>
    </source>
</reference>
<name>A0ACC6NZ44_9BURK</name>
<evidence type="ECO:0000313" key="2">
    <source>
        <dbReference type="Proteomes" id="UP001364695"/>
    </source>
</evidence>
<proteinExistence type="predicted"/>
<evidence type="ECO:0000313" key="1">
    <source>
        <dbReference type="EMBL" id="MEJ7137241.1"/>
    </source>
</evidence>
<sequence>MTDPGKVIGFLDLAGLWDPSLALVMGGAIAVALPGFAWARRRGRTWLGQPLTLPAAGRIDRRLVLGSLTFGAGWGLAGFCPGPALVSVAAGQPKAAVFVLAMLAGMAVYECLESHVFSR</sequence>
<dbReference type="Proteomes" id="UP001364695">
    <property type="component" value="Unassembled WGS sequence"/>
</dbReference>